<comment type="cofactor">
    <cofactor evidence="1 11">
        <name>FAD</name>
        <dbReference type="ChEBI" id="CHEBI:57692"/>
    </cofactor>
</comment>
<keyword evidence="5 11" id="KW-0285">Flavoprotein</keyword>
<proteinExistence type="inferred from homology"/>
<feature type="domain" description="FAD dependent oxidoreductase" evidence="12">
    <location>
        <begin position="77"/>
        <end position="481"/>
    </location>
</feature>
<dbReference type="AlphaFoldDB" id="A0AAN7ZRI8"/>
<evidence type="ECO:0000259" key="12">
    <source>
        <dbReference type="Pfam" id="PF01266"/>
    </source>
</evidence>
<keyword evidence="6" id="KW-0274">FAD</keyword>
<dbReference type="GO" id="GO:0006072">
    <property type="term" value="P:glycerol-3-phosphate metabolic process"/>
    <property type="evidence" value="ECO:0007669"/>
    <property type="project" value="UniProtKB-UniRule"/>
</dbReference>
<organism evidence="14 15">
    <name type="scientific">Arxiozyma heterogenica</name>
    <dbReference type="NCBI Taxonomy" id="278026"/>
    <lineage>
        <taxon>Eukaryota</taxon>
        <taxon>Fungi</taxon>
        <taxon>Dikarya</taxon>
        <taxon>Ascomycota</taxon>
        <taxon>Saccharomycotina</taxon>
        <taxon>Saccharomycetes</taxon>
        <taxon>Saccharomycetales</taxon>
        <taxon>Saccharomycetaceae</taxon>
        <taxon>Arxiozyma</taxon>
    </lineage>
</organism>
<evidence type="ECO:0000256" key="7">
    <source>
        <dbReference type="ARBA" id="ARBA00022946"/>
    </source>
</evidence>
<evidence type="ECO:0000256" key="1">
    <source>
        <dbReference type="ARBA" id="ARBA00001974"/>
    </source>
</evidence>
<evidence type="ECO:0000256" key="9">
    <source>
        <dbReference type="ARBA" id="ARBA00023128"/>
    </source>
</evidence>
<evidence type="ECO:0000259" key="13">
    <source>
        <dbReference type="Pfam" id="PF16901"/>
    </source>
</evidence>
<protein>
    <recommendedName>
        <fullName evidence="11">Glycerol-3-phosphate dehydrogenase</fullName>
        <ecNumber evidence="11">1.1.5.3</ecNumber>
    </recommendedName>
</protein>
<dbReference type="PRINTS" id="PR01001">
    <property type="entry name" value="FADG3PDH"/>
</dbReference>
<dbReference type="GO" id="GO:0005739">
    <property type="term" value="C:mitochondrion"/>
    <property type="evidence" value="ECO:0007669"/>
    <property type="project" value="UniProtKB-SubCell"/>
</dbReference>
<comment type="pathway">
    <text evidence="3">Polyol metabolism; glycerol degradation via glycerol kinase pathway; glycerone phosphate from sn-glycerol 3-phosphate (anaerobic route): step 1/1.</text>
</comment>
<keyword evidence="7" id="KW-0809">Transit peptide</keyword>
<dbReference type="InterPro" id="IPR031656">
    <property type="entry name" value="DAO_C"/>
</dbReference>
<dbReference type="Proteomes" id="UP001306508">
    <property type="component" value="Unassembled WGS sequence"/>
</dbReference>
<feature type="domain" description="Alpha-glycerophosphate oxidase C-terminal" evidence="13">
    <location>
        <begin position="508"/>
        <end position="639"/>
    </location>
</feature>
<dbReference type="PANTHER" id="PTHR11985:SF15">
    <property type="entry name" value="GLYCEROL-3-PHOSPHATE DEHYDROGENASE, MITOCHONDRIAL"/>
    <property type="match status" value="1"/>
</dbReference>
<dbReference type="Gene3D" id="3.30.9.10">
    <property type="entry name" value="D-Amino Acid Oxidase, subunit A, domain 2"/>
    <property type="match status" value="1"/>
</dbReference>
<dbReference type="InterPro" id="IPR006076">
    <property type="entry name" value="FAD-dep_OxRdtase"/>
</dbReference>
<dbReference type="PROSITE" id="PS00977">
    <property type="entry name" value="FAD_G3PDH_1"/>
    <property type="match status" value="1"/>
</dbReference>
<dbReference type="EMBL" id="JAWIZZ010000056">
    <property type="protein sequence ID" value="KAK5774119.1"/>
    <property type="molecule type" value="Genomic_DNA"/>
</dbReference>
<evidence type="ECO:0000256" key="4">
    <source>
        <dbReference type="ARBA" id="ARBA00007330"/>
    </source>
</evidence>
<comment type="similarity">
    <text evidence="4 11">Belongs to the FAD-dependent glycerol-3-phosphate dehydrogenase family.</text>
</comment>
<evidence type="ECO:0000256" key="2">
    <source>
        <dbReference type="ARBA" id="ARBA00004173"/>
    </source>
</evidence>
<dbReference type="Pfam" id="PF16901">
    <property type="entry name" value="DAO_C"/>
    <property type="match status" value="1"/>
</dbReference>
<dbReference type="EC" id="1.1.5.3" evidence="11"/>
<evidence type="ECO:0000256" key="11">
    <source>
        <dbReference type="RuleBase" id="RU361217"/>
    </source>
</evidence>
<dbReference type="FunFam" id="1.10.8.870:FF:000005">
    <property type="entry name" value="Glycerol-3-phosphate dehydrogenase"/>
    <property type="match status" value="1"/>
</dbReference>
<evidence type="ECO:0000313" key="15">
    <source>
        <dbReference type="Proteomes" id="UP001306508"/>
    </source>
</evidence>
<gene>
    <name evidence="14" type="ORF">RI543_004653</name>
</gene>
<dbReference type="SUPFAM" id="SSF54373">
    <property type="entry name" value="FAD-linked reductases, C-terminal domain"/>
    <property type="match status" value="1"/>
</dbReference>
<dbReference type="PANTHER" id="PTHR11985">
    <property type="entry name" value="GLYCEROL-3-PHOSPHATE DEHYDROGENASE"/>
    <property type="match status" value="1"/>
</dbReference>
<dbReference type="Gene3D" id="1.10.8.870">
    <property type="entry name" value="Alpha-glycerophosphate oxidase, cap domain"/>
    <property type="match status" value="1"/>
</dbReference>
<evidence type="ECO:0000256" key="6">
    <source>
        <dbReference type="ARBA" id="ARBA00022827"/>
    </source>
</evidence>
<keyword evidence="15" id="KW-1185">Reference proteome</keyword>
<reference evidence="15" key="1">
    <citation type="submission" date="2023-07" db="EMBL/GenBank/DDBJ databases">
        <title>A draft genome of Kazachstania heterogenica Y-27499.</title>
        <authorList>
            <person name="Donic C."/>
            <person name="Kralova J.S."/>
            <person name="Fidel L."/>
            <person name="Ben-Dor S."/>
            <person name="Jung S."/>
        </authorList>
    </citation>
    <scope>NUCLEOTIDE SEQUENCE [LARGE SCALE GENOMIC DNA]</scope>
    <source>
        <strain evidence="15">Y27499</strain>
    </source>
</reference>
<dbReference type="Pfam" id="PF01266">
    <property type="entry name" value="DAO"/>
    <property type="match status" value="1"/>
</dbReference>
<keyword evidence="9" id="KW-0496">Mitochondrion</keyword>
<name>A0AAN7ZRI8_9SACH</name>
<evidence type="ECO:0000313" key="14">
    <source>
        <dbReference type="EMBL" id="KAK5774119.1"/>
    </source>
</evidence>
<keyword evidence="8 11" id="KW-0560">Oxidoreductase</keyword>
<comment type="catalytic activity">
    <reaction evidence="10 11">
        <text>a quinone + sn-glycerol 3-phosphate = dihydroxyacetone phosphate + a quinol</text>
        <dbReference type="Rhea" id="RHEA:18977"/>
        <dbReference type="ChEBI" id="CHEBI:24646"/>
        <dbReference type="ChEBI" id="CHEBI:57597"/>
        <dbReference type="ChEBI" id="CHEBI:57642"/>
        <dbReference type="ChEBI" id="CHEBI:132124"/>
        <dbReference type="EC" id="1.1.5.3"/>
    </reaction>
</comment>
<evidence type="ECO:0000256" key="8">
    <source>
        <dbReference type="ARBA" id="ARBA00023002"/>
    </source>
</evidence>
<comment type="subcellular location">
    <subcellularLocation>
        <location evidence="2">Mitochondrion</location>
    </subcellularLocation>
</comment>
<dbReference type="InterPro" id="IPR038299">
    <property type="entry name" value="DAO_C_sf"/>
</dbReference>
<dbReference type="FunFam" id="3.30.9.10:FF:000037">
    <property type="entry name" value="Glycerol-3-phosphate dehydrogenase"/>
    <property type="match status" value="1"/>
</dbReference>
<accession>A0AAN7ZRI8</accession>
<dbReference type="InterPro" id="IPR036188">
    <property type="entry name" value="FAD/NAD-bd_sf"/>
</dbReference>
<dbReference type="InterPro" id="IPR000447">
    <property type="entry name" value="G3P_DH_FAD-dep"/>
</dbReference>
<dbReference type="SUPFAM" id="SSF51905">
    <property type="entry name" value="FAD/NAD(P)-binding domain"/>
    <property type="match status" value="1"/>
</dbReference>
<dbReference type="GO" id="GO:0004368">
    <property type="term" value="F:glycerol-3-phosphate dehydrogenase (quinone) activity"/>
    <property type="evidence" value="ECO:0007669"/>
    <property type="project" value="UniProtKB-EC"/>
</dbReference>
<sequence>MTFIVSLSRHKLLTTLGIGAITTVTWYKTRSEWSPHIVPTNFTNYNPQNQNVSQSIHKLPSREELLHKLTDKSTVFDVLIIGGGSAGTGCALDAQSRGLNVALVEQNDFASGTSSKSTKLAHGGVRYLEKAFTEFSKDQLNLVIEALNERAHLLNTAPHLSKVLPIIIPIYNYWQIPYYYLGCKFYDLFAGNQNLRKSFALSKNQMNHIAPMLDQTNLKLGLVYHDGIFNDSRFCLSLAMTAISYGATVMNYIQVVQLLKDSTTGKLLGAKLKDRETGQIFTVKAKTIVNATGPFSDAILQMDNNKDGFPDKINTISDATNTAINILDEQPTIAVRNPKMVVPSAGVHIILPSYYCPKNMGLLDASTEDGRVMFFLPWMGKVIAGTTDIPLKQVPSDPTPTESDIQDILKELQHYIKFPVKRGDVLSAWAGIRPLVKDPRLSTDQADIPSRKEATQGLVRSHFLFTSPSGLITIAGGKWTTFREMAEETIDEVIKVGEFNTIQNLQPCHTKNIKLIGSQNWDLNYEAFLQQTYHISPVMAEYLSNNYGDHSPIICELFKNDPQNKLPLTMAGSTGCDSSAFDYPYTIGELKYSIHNEYTRTPLDFLVRRTRFTFVDANESLKALEGTINIMAKELNWGSSMKNREFERAKNHILTFGI</sequence>
<evidence type="ECO:0000256" key="10">
    <source>
        <dbReference type="ARBA" id="ARBA00049055"/>
    </source>
</evidence>
<evidence type="ECO:0000256" key="3">
    <source>
        <dbReference type="ARBA" id="ARBA00005157"/>
    </source>
</evidence>
<dbReference type="Gene3D" id="3.50.50.60">
    <property type="entry name" value="FAD/NAD(P)-binding domain"/>
    <property type="match status" value="3"/>
</dbReference>
<evidence type="ECO:0000256" key="5">
    <source>
        <dbReference type="ARBA" id="ARBA00022630"/>
    </source>
</evidence>
<comment type="caution">
    <text evidence="14">The sequence shown here is derived from an EMBL/GenBank/DDBJ whole genome shotgun (WGS) entry which is preliminary data.</text>
</comment>